<accession>A0A0U1D203</accession>
<dbReference type="GO" id="GO:0046306">
    <property type="term" value="P:alkanesulfonate catabolic process"/>
    <property type="evidence" value="ECO:0007669"/>
    <property type="project" value="TreeGrafter"/>
</dbReference>
<dbReference type="GO" id="GO:0008726">
    <property type="term" value="F:alkanesulfonate monooxygenase activity"/>
    <property type="evidence" value="ECO:0007669"/>
    <property type="project" value="TreeGrafter"/>
</dbReference>
<dbReference type="InterPro" id="IPR050172">
    <property type="entry name" value="SsuD_RutA_monooxygenase"/>
</dbReference>
<organism evidence="1 2">
    <name type="scientific">Mycobacterium europaeum</name>
    <dbReference type="NCBI Taxonomy" id="761804"/>
    <lineage>
        <taxon>Bacteria</taxon>
        <taxon>Bacillati</taxon>
        <taxon>Actinomycetota</taxon>
        <taxon>Actinomycetes</taxon>
        <taxon>Mycobacteriales</taxon>
        <taxon>Mycobacteriaceae</taxon>
        <taxon>Mycobacterium</taxon>
        <taxon>Mycobacterium simiae complex</taxon>
    </lineage>
</organism>
<gene>
    <name evidence="1" type="ORF">BN000_01305</name>
</gene>
<dbReference type="EMBL" id="CTEC01000001">
    <property type="protein sequence ID" value="CQD06563.1"/>
    <property type="molecule type" value="Genomic_DNA"/>
</dbReference>
<proteinExistence type="predicted"/>
<dbReference type="SUPFAM" id="SSF51679">
    <property type="entry name" value="Bacterial luciferase-like"/>
    <property type="match status" value="2"/>
</dbReference>
<dbReference type="Proteomes" id="UP000199601">
    <property type="component" value="Unassembled WGS sequence"/>
</dbReference>
<dbReference type="AlphaFoldDB" id="A0A0U1D203"/>
<dbReference type="InterPro" id="IPR036661">
    <property type="entry name" value="Luciferase-like_sf"/>
</dbReference>
<evidence type="ECO:0000313" key="2">
    <source>
        <dbReference type="Proteomes" id="UP000199601"/>
    </source>
</evidence>
<reference evidence="2" key="1">
    <citation type="submission" date="2015-03" db="EMBL/GenBank/DDBJ databases">
        <authorList>
            <person name="Urmite Genomes"/>
        </authorList>
    </citation>
    <scope>NUCLEOTIDE SEQUENCE [LARGE SCALE GENOMIC DNA]</scope>
    <source>
        <strain evidence="2">CSUR P1344</strain>
    </source>
</reference>
<dbReference type="PANTHER" id="PTHR42847:SF4">
    <property type="entry name" value="ALKANESULFONATE MONOOXYGENASE-RELATED"/>
    <property type="match status" value="1"/>
</dbReference>
<keyword evidence="2" id="KW-1185">Reference proteome</keyword>
<protein>
    <submittedName>
        <fullName evidence="1">Luciferase family protein</fullName>
    </submittedName>
</protein>
<sequence>MTYAASRYPGPLAIAVAQVDEMSSGRVEFGLGSGWFEKEHQAKRTPQLAAKYAATSPLVGTPAEIVDRLGAWKALGVQRVYTRLLDLSDLAHLELVASEVMPQLL</sequence>
<dbReference type="Gene3D" id="3.20.20.30">
    <property type="entry name" value="Luciferase-like domain"/>
    <property type="match status" value="2"/>
</dbReference>
<dbReference type="PANTHER" id="PTHR42847">
    <property type="entry name" value="ALKANESULFONATE MONOOXYGENASE"/>
    <property type="match status" value="1"/>
</dbReference>
<name>A0A0U1D203_9MYCO</name>
<evidence type="ECO:0000313" key="1">
    <source>
        <dbReference type="EMBL" id="CQD06563.1"/>
    </source>
</evidence>